<dbReference type="GO" id="GO:0000938">
    <property type="term" value="C:GARP complex"/>
    <property type="evidence" value="ECO:0007669"/>
    <property type="project" value="InterPro"/>
</dbReference>
<evidence type="ECO:0000313" key="12">
    <source>
        <dbReference type="Proteomes" id="UP000053958"/>
    </source>
</evidence>
<dbReference type="AlphaFoldDB" id="A0A0F4Z3F9"/>
<dbReference type="InterPro" id="IPR038260">
    <property type="entry name" value="Vps53_C_sf"/>
</dbReference>
<feature type="region of interest" description="Disordered" evidence="8">
    <location>
        <begin position="888"/>
        <end position="911"/>
    </location>
</feature>
<dbReference type="GO" id="GO:0010008">
    <property type="term" value="C:endosome membrane"/>
    <property type="evidence" value="ECO:0007669"/>
    <property type="project" value="UniProtKB-SubCell"/>
</dbReference>
<evidence type="ECO:0000256" key="7">
    <source>
        <dbReference type="SAM" id="Coils"/>
    </source>
</evidence>
<evidence type="ECO:0000256" key="1">
    <source>
        <dbReference type="ARBA" id="ARBA00004150"/>
    </source>
</evidence>
<dbReference type="InterPro" id="IPR007234">
    <property type="entry name" value="Vps53_N"/>
</dbReference>
<dbReference type="EMBL" id="LASV01000038">
    <property type="protein sequence ID" value="KKA25052.1"/>
    <property type="molecule type" value="Genomic_DNA"/>
</dbReference>
<dbReference type="GO" id="GO:0005829">
    <property type="term" value="C:cytosol"/>
    <property type="evidence" value="ECO:0007669"/>
    <property type="project" value="GOC"/>
</dbReference>
<dbReference type="GO" id="GO:0042147">
    <property type="term" value="P:retrograde transport, endosome to Golgi"/>
    <property type="evidence" value="ECO:0007669"/>
    <property type="project" value="InterPro"/>
</dbReference>
<keyword evidence="6" id="KW-0472">Membrane</keyword>
<dbReference type="RefSeq" id="XP_013331664.1">
    <property type="nucleotide sequence ID" value="XM_013476210.1"/>
</dbReference>
<reference evidence="11 12" key="1">
    <citation type="submission" date="2015-04" db="EMBL/GenBank/DDBJ databases">
        <authorList>
            <person name="Heijne W.H."/>
            <person name="Fedorova N.D."/>
            <person name="Nierman W.C."/>
            <person name="Vollebregt A.W."/>
            <person name="Zhao Z."/>
            <person name="Wu L."/>
            <person name="Kumar M."/>
            <person name="Stam H."/>
            <person name="van den Berg M.A."/>
            <person name="Pel H.J."/>
        </authorList>
    </citation>
    <scope>NUCLEOTIDE SEQUENCE [LARGE SCALE GENOMIC DNA]</scope>
    <source>
        <strain evidence="11 12">CBS 393.64</strain>
    </source>
</reference>
<feature type="domain" description="Vps53 N-terminal" evidence="9">
    <location>
        <begin position="16"/>
        <end position="388"/>
    </location>
</feature>
<evidence type="ECO:0000256" key="6">
    <source>
        <dbReference type="ARBA" id="ARBA00023136"/>
    </source>
</evidence>
<organism evidence="11 12">
    <name type="scientific">Rasamsonia emersonii (strain ATCC 16479 / CBS 393.64 / IMI 116815)</name>
    <dbReference type="NCBI Taxonomy" id="1408163"/>
    <lineage>
        <taxon>Eukaryota</taxon>
        <taxon>Fungi</taxon>
        <taxon>Dikarya</taxon>
        <taxon>Ascomycota</taxon>
        <taxon>Pezizomycotina</taxon>
        <taxon>Eurotiomycetes</taxon>
        <taxon>Eurotiomycetidae</taxon>
        <taxon>Eurotiales</taxon>
        <taxon>Trichocomaceae</taxon>
        <taxon>Rasamsonia</taxon>
    </lineage>
</organism>
<feature type="compositionally biased region" description="Low complexity" evidence="8">
    <location>
        <begin position="831"/>
        <end position="842"/>
    </location>
</feature>
<dbReference type="GeneID" id="25312971"/>
<evidence type="ECO:0000313" key="11">
    <source>
        <dbReference type="EMBL" id="KKA25052.1"/>
    </source>
</evidence>
<comment type="caution">
    <text evidence="11">The sequence shown here is derived from an EMBL/GenBank/DDBJ whole genome shotgun (WGS) entry which is preliminary data.</text>
</comment>
<gene>
    <name evidence="11" type="ORF">T310_0917</name>
</gene>
<proteinExistence type="inferred from homology"/>
<evidence type="ECO:0000259" key="9">
    <source>
        <dbReference type="Pfam" id="PF04100"/>
    </source>
</evidence>
<comment type="subcellular location">
    <subcellularLocation>
        <location evidence="2">Endosome membrane</location>
        <topology evidence="2">Peripheral membrane protein</topology>
    </subcellularLocation>
    <subcellularLocation>
        <location evidence="1">Golgi apparatus</location>
        <location evidence="1">trans-Golgi network membrane</location>
        <topology evidence="1">Peripheral membrane protein</topology>
    </subcellularLocation>
</comment>
<evidence type="ECO:0000256" key="5">
    <source>
        <dbReference type="ARBA" id="ARBA00023034"/>
    </source>
</evidence>
<dbReference type="PANTHER" id="PTHR12820:SF0">
    <property type="entry name" value="VACUOLAR PROTEIN SORTING-ASSOCIATED PROTEIN 53 HOMOLOG"/>
    <property type="match status" value="1"/>
</dbReference>
<dbReference type="OrthoDB" id="10261632at2759"/>
<evidence type="ECO:0000256" key="2">
    <source>
        <dbReference type="ARBA" id="ARBA00004481"/>
    </source>
</evidence>
<dbReference type="Pfam" id="PF04100">
    <property type="entry name" value="Vps53_N"/>
    <property type="match status" value="1"/>
</dbReference>
<evidence type="ECO:0000259" key="10">
    <source>
        <dbReference type="Pfam" id="PF16854"/>
    </source>
</evidence>
<evidence type="ECO:0000256" key="4">
    <source>
        <dbReference type="ARBA" id="ARBA00022753"/>
    </source>
</evidence>
<name>A0A0F4Z3F9_RASE3</name>
<feature type="compositionally biased region" description="Gly residues" evidence="8">
    <location>
        <begin position="802"/>
        <end position="812"/>
    </location>
</feature>
<feature type="compositionally biased region" description="Low complexity" evidence="8">
    <location>
        <begin position="813"/>
        <end position="823"/>
    </location>
</feature>
<evidence type="ECO:0000256" key="8">
    <source>
        <dbReference type="SAM" id="MobiDB-lite"/>
    </source>
</evidence>
<feature type="domain" description="Vps53 C-terminal" evidence="10">
    <location>
        <begin position="616"/>
        <end position="693"/>
    </location>
</feature>
<dbReference type="InterPro" id="IPR039766">
    <property type="entry name" value="Vps53"/>
</dbReference>
<dbReference type="InterPro" id="IPR031745">
    <property type="entry name" value="Vps53_C"/>
</dbReference>
<feature type="region of interest" description="Disordered" evidence="8">
    <location>
        <begin position="802"/>
        <end position="872"/>
    </location>
</feature>
<dbReference type="STRING" id="1408163.A0A0F4Z3F9"/>
<dbReference type="Gene3D" id="1.10.357.110">
    <property type="entry name" value="Vacuolar protein sorting-associated protein 53, C-terminus"/>
    <property type="match status" value="1"/>
</dbReference>
<keyword evidence="12" id="KW-1185">Reference proteome</keyword>
<feature type="coiled-coil region" evidence="7">
    <location>
        <begin position="72"/>
        <end position="127"/>
    </location>
</feature>
<evidence type="ECO:0000256" key="3">
    <source>
        <dbReference type="ARBA" id="ARBA00008628"/>
    </source>
</evidence>
<comment type="similarity">
    <text evidence="3">Belongs to the VPS53 family.</text>
</comment>
<keyword evidence="7" id="KW-0175">Coiled coil</keyword>
<dbReference type="Pfam" id="PF16854">
    <property type="entry name" value="VPS53_C"/>
    <property type="match status" value="1"/>
</dbReference>
<feature type="compositionally biased region" description="Low complexity" evidence="8">
    <location>
        <begin position="851"/>
        <end position="872"/>
    </location>
</feature>
<accession>A0A0F4Z3F9</accession>
<dbReference type="PANTHER" id="PTHR12820">
    <property type="entry name" value="VACUOLAR SORTING PROTEIN 53"/>
    <property type="match status" value="1"/>
</dbReference>
<keyword evidence="4" id="KW-0967">Endosome</keyword>
<protein>
    <submittedName>
        <fullName evidence="11">GARP complex subunit Vps53</fullName>
    </submittedName>
</protein>
<dbReference type="Proteomes" id="UP000053958">
    <property type="component" value="Unassembled WGS sequence"/>
</dbReference>
<keyword evidence="5" id="KW-0333">Golgi apparatus</keyword>
<sequence length="911" mass="100259">MPPNGTSSPDPLDAVDYDPIEHLNAIFSHPSTLSSVSQTSEALRLYQNELDNDIAELVEEQVTSNAESVQRIQAAKADLSELFKKIDDVRERAAKTERAITEMTADIKQLDNAKKNLTLSMTALKRLQMLTTAYEQLRALAKTRQYRDCAQLLQAVIQLMAHFKSYRSIDQIATLSRNVADIQRELLEQVCEDFELTFAKGEVMQRRGVLSEACLVMDALGENARSRLITWYCNTQLREYRQVFRGNEEAGSLDNISRRYSWFRRMMKTYDEEHAVIFPSSWRVGEVLANAFCEGTRDDFKGILSRSVRSGQTIDVNLLLSCLQETLDFEHSLDRRFANPSRPSTDTLTSMETPVFTQAISEAFEPYLGVWVEAQDKQLATMLPRYRQQPPKPEDEEFHSQLVVSSSTELFTFYRHALAQCAKLSTGSSLAELSKVFAKYLDQYAQQVLLYYISERPTGQTPSKVPSLEDLIIVLNTADYCYTTCGQLEEKIKSRIDENLKKSIDLQSQADSFMGIVSAVVRGLVRKVEVELEPCWREMRNSPWNKLESVGDQSPYVGELLSKTKTKAEEILQLLHKPQYARAFADNLVELISNTFISNVYQCRPVSETGAEQSLQMLLDSYTLKTGLTSLLPAPTPAGFVKRINASFTKIDTLLKTIQVRPSPPEALIQAYLIHIADRSEANFRRVLELKGIRSKQEQNQLVELFHLHRASDRHAPNLQQSNPLFAAVLQQPYSQSSSSSSSSGMAGSSVSQGLGLSNLGTSAGGSNRFDPSMLGSALISAAKDGVDRFGNQSLAGALGSSGAGGAGGSTAPGGSSPTTTATSGGGAGGSTSPALLSASAGQGQDGNEGSGNNTLCTTTSTTTTGTTGTNLNENLKNIGKFFRRDLGGFGGRFGRGGDDARTRPRSWNVY</sequence>